<feature type="transmembrane region" description="Helical" evidence="8">
    <location>
        <begin position="12"/>
        <end position="32"/>
    </location>
</feature>
<keyword evidence="4 8" id="KW-0812">Transmembrane</keyword>
<evidence type="ECO:0000256" key="5">
    <source>
        <dbReference type="ARBA" id="ARBA00022989"/>
    </source>
</evidence>
<sequence length="415" mass="43746">MLPAATTGDGSAPLLTALFTSTSAVCVTGLVVVDTPTYWSTFGLVIIMGLFQIGGFGIMAGATLMGLLVAGRLNLGTRLAAQHDTRLGLGSVGGVVRIVLTATVLVEFLTFIVLTLRLHFGYGFDWGEALWHGGFQAVSAFNNAGFSTWSDSLMGFASDPWMIGSISFAVVLGGLGFPVLYELRHKGFSYRRWSVHAKITLLGSAVLVAGGAVLIALFEWNNPATLGDKNLVGKLLSVFFEAVTARTAGFNSIDTGGMTLESQSANWAMMFIGGGSAGTAGGIKITTFFLLGFAVWSQIRGESDTIAFNRRIPNETIRLALTVVLLALTLLAFGTLALMSVTDFPLNDVIFEAVSATATVGLSTGITGDLPPAGQVIIILLMFIGRVGSVTVATALALRARSRLYRYPEERPIVG</sequence>
<keyword evidence="3" id="KW-1003">Cell membrane</keyword>
<dbReference type="Proteomes" id="UP000317199">
    <property type="component" value="Chromosome"/>
</dbReference>
<dbReference type="KEGG" id="lyj:FKV23_13000"/>
<dbReference type="GO" id="GO:0008324">
    <property type="term" value="F:monoatomic cation transmembrane transporter activity"/>
    <property type="evidence" value="ECO:0007669"/>
    <property type="project" value="InterPro"/>
</dbReference>
<keyword evidence="5 8" id="KW-1133">Transmembrane helix</keyword>
<keyword evidence="2" id="KW-0813">Transport</keyword>
<keyword evidence="10" id="KW-1185">Reference proteome</keyword>
<feature type="transmembrane region" description="Helical" evidence="8">
    <location>
        <begin position="92"/>
        <end position="116"/>
    </location>
</feature>
<dbReference type="GO" id="GO:0030001">
    <property type="term" value="P:metal ion transport"/>
    <property type="evidence" value="ECO:0007669"/>
    <property type="project" value="UniProtKB-ARBA"/>
</dbReference>
<evidence type="ECO:0000256" key="3">
    <source>
        <dbReference type="ARBA" id="ARBA00022475"/>
    </source>
</evidence>
<dbReference type="Pfam" id="PF02386">
    <property type="entry name" value="TrkH"/>
    <property type="match status" value="1"/>
</dbReference>
<evidence type="ECO:0000256" key="4">
    <source>
        <dbReference type="ARBA" id="ARBA00022692"/>
    </source>
</evidence>
<feature type="transmembrane region" description="Helical" evidence="8">
    <location>
        <begin position="317"/>
        <end position="339"/>
    </location>
</feature>
<gene>
    <name evidence="9" type="ORF">FKV23_13000</name>
</gene>
<dbReference type="PANTHER" id="PTHR32024">
    <property type="entry name" value="TRK SYSTEM POTASSIUM UPTAKE PROTEIN TRKG-RELATED"/>
    <property type="match status" value="1"/>
</dbReference>
<evidence type="ECO:0000256" key="2">
    <source>
        <dbReference type="ARBA" id="ARBA00022448"/>
    </source>
</evidence>
<feature type="transmembrane region" description="Helical" evidence="8">
    <location>
        <begin position="195"/>
        <end position="218"/>
    </location>
</feature>
<organism evidence="9 10">
    <name type="scientific">Marilutibacter alkalisoli</name>
    <dbReference type="NCBI Taxonomy" id="2591633"/>
    <lineage>
        <taxon>Bacteria</taxon>
        <taxon>Pseudomonadati</taxon>
        <taxon>Pseudomonadota</taxon>
        <taxon>Gammaproteobacteria</taxon>
        <taxon>Lysobacterales</taxon>
        <taxon>Lysobacteraceae</taxon>
        <taxon>Marilutibacter</taxon>
    </lineage>
</organism>
<feature type="transmembrane region" description="Helical" evidence="8">
    <location>
        <begin position="267"/>
        <end position="296"/>
    </location>
</feature>
<evidence type="ECO:0000256" key="8">
    <source>
        <dbReference type="SAM" id="Phobius"/>
    </source>
</evidence>
<reference evidence="9 10" key="1">
    <citation type="submission" date="2019-06" db="EMBL/GenBank/DDBJ databases">
        <title>Lysobacter alkalisoli sp. nov. isolated from saline-alkali soil.</title>
        <authorList>
            <person name="Sun J.-Q."/>
            <person name="Xu L."/>
        </authorList>
    </citation>
    <scope>NUCLEOTIDE SEQUENCE [LARGE SCALE GENOMIC DNA]</scope>
    <source>
        <strain evidence="9 10">SJ-36</strain>
    </source>
</reference>
<evidence type="ECO:0000256" key="6">
    <source>
        <dbReference type="ARBA" id="ARBA00023065"/>
    </source>
</evidence>
<name>A0A514BX39_9GAMM</name>
<feature type="transmembrane region" description="Helical" evidence="8">
    <location>
        <begin position="376"/>
        <end position="398"/>
    </location>
</feature>
<protein>
    <submittedName>
        <fullName evidence="9">TrkH family potassium uptake protein</fullName>
    </submittedName>
</protein>
<dbReference type="PANTHER" id="PTHR32024:SF1">
    <property type="entry name" value="KTR SYSTEM POTASSIUM UPTAKE PROTEIN B"/>
    <property type="match status" value="1"/>
</dbReference>
<feature type="transmembrane region" description="Helical" evidence="8">
    <location>
        <begin position="161"/>
        <end position="183"/>
    </location>
</feature>
<accession>A0A514BX39</accession>
<dbReference type="AlphaFoldDB" id="A0A514BX39"/>
<dbReference type="InterPro" id="IPR003445">
    <property type="entry name" value="Cat_transpt"/>
</dbReference>
<evidence type="ECO:0000256" key="1">
    <source>
        <dbReference type="ARBA" id="ARBA00004651"/>
    </source>
</evidence>
<feature type="transmembrane region" description="Helical" evidence="8">
    <location>
        <begin position="38"/>
        <end position="71"/>
    </location>
</feature>
<dbReference type="GO" id="GO:0005886">
    <property type="term" value="C:plasma membrane"/>
    <property type="evidence" value="ECO:0007669"/>
    <property type="project" value="UniProtKB-SubCell"/>
</dbReference>
<keyword evidence="7 8" id="KW-0472">Membrane</keyword>
<evidence type="ECO:0000313" key="10">
    <source>
        <dbReference type="Proteomes" id="UP000317199"/>
    </source>
</evidence>
<comment type="subcellular location">
    <subcellularLocation>
        <location evidence="1">Cell membrane</location>
        <topology evidence="1">Multi-pass membrane protein</topology>
    </subcellularLocation>
</comment>
<keyword evidence="6" id="KW-0406">Ion transport</keyword>
<proteinExistence type="predicted"/>
<dbReference type="EMBL" id="CP041242">
    <property type="protein sequence ID" value="QDH71865.1"/>
    <property type="molecule type" value="Genomic_DNA"/>
</dbReference>
<dbReference type="OrthoDB" id="9810952at2"/>
<evidence type="ECO:0000313" key="9">
    <source>
        <dbReference type="EMBL" id="QDH71865.1"/>
    </source>
</evidence>
<evidence type="ECO:0000256" key="7">
    <source>
        <dbReference type="ARBA" id="ARBA00023136"/>
    </source>
</evidence>